<feature type="transmembrane region" description="Helical" evidence="2">
    <location>
        <begin position="238"/>
        <end position="263"/>
    </location>
</feature>
<accession>A0A1Y2C5F0</accession>
<keyword evidence="4" id="KW-1185">Reference proteome</keyword>
<gene>
    <name evidence="3" type="ORF">LY90DRAFT_671934</name>
</gene>
<feature type="transmembrane region" description="Helical" evidence="2">
    <location>
        <begin position="722"/>
        <end position="744"/>
    </location>
</feature>
<feature type="region of interest" description="Disordered" evidence="1">
    <location>
        <begin position="1"/>
        <end position="28"/>
    </location>
</feature>
<organism evidence="3 4">
    <name type="scientific">Neocallimastix californiae</name>
    <dbReference type="NCBI Taxonomy" id="1754190"/>
    <lineage>
        <taxon>Eukaryota</taxon>
        <taxon>Fungi</taxon>
        <taxon>Fungi incertae sedis</taxon>
        <taxon>Chytridiomycota</taxon>
        <taxon>Chytridiomycota incertae sedis</taxon>
        <taxon>Neocallimastigomycetes</taxon>
        <taxon>Neocallimastigales</taxon>
        <taxon>Neocallimastigaceae</taxon>
        <taxon>Neocallimastix</taxon>
    </lineage>
</organism>
<feature type="transmembrane region" description="Helical" evidence="2">
    <location>
        <begin position="179"/>
        <end position="199"/>
    </location>
</feature>
<keyword evidence="2" id="KW-0812">Transmembrane</keyword>
<evidence type="ECO:0000313" key="3">
    <source>
        <dbReference type="EMBL" id="ORY42104.1"/>
    </source>
</evidence>
<proteinExistence type="predicted"/>
<keyword evidence="2" id="KW-1133">Transmembrane helix</keyword>
<evidence type="ECO:0000313" key="4">
    <source>
        <dbReference type="Proteomes" id="UP000193920"/>
    </source>
</evidence>
<name>A0A1Y2C5F0_9FUNG</name>
<dbReference type="AlphaFoldDB" id="A0A1Y2C5F0"/>
<feature type="transmembrane region" description="Helical" evidence="2">
    <location>
        <begin position="156"/>
        <end position="173"/>
    </location>
</feature>
<dbReference type="Proteomes" id="UP000193920">
    <property type="component" value="Unassembled WGS sequence"/>
</dbReference>
<evidence type="ECO:0000256" key="2">
    <source>
        <dbReference type="SAM" id="Phobius"/>
    </source>
</evidence>
<evidence type="ECO:0000256" key="1">
    <source>
        <dbReference type="SAM" id="MobiDB-lite"/>
    </source>
</evidence>
<feature type="transmembrane region" description="Helical" evidence="2">
    <location>
        <begin position="211"/>
        <end position="232"/>
    </location>
</feature>
<sequence length="809" mass="95405">MNFNEEDGNVEYDEEKENEKENEEENRSKNREVFNIQSALNLKKYEISIFYYFESLNKKCEIINVIEVIFIFIECIQLITLFNDSSYFPNIPKSILSVLEVFTIKNLISRLTNIILGVSSSVRKIPDSIVRELYYSQTYYPLSGKINSVYSIKTKLIYRIVIILQILNMGIFQKYFKNQYISSIIMCIGYTYLLCIHLINQNYHCIFLNRFFSGIWFSIALQSFLYVIFTLIKVTPFYPVFVGLLPTGFILGWIINIIFYNMYSKVIYKNIKRKFNKHHVIQKIKEQKEKIERSDDSDDKSFETIVNQYERLPDIYIQYWNFLHGIIKFISTNRICYVNKLEEDIDELLDKLNYTAEKNLYKCATLSKTFIKRYLVYNASFTTESDKLVTRNNNSGSLDNSSSDFELIEIKNCSIQYHLAALNILKNLMNSLRTLETASDIENVMIINDELTEILNEAESHFKKYVIRCNYSKDSLELYILFLRNSLNRNDLAKYEVDEKQSKYIKGNNSVYERSEKFSSSITSDMENRKAKVLKNIVYNKSFINFISYINIYSVITRSPVVISSIKYDVRLLSLATAAGIDPTNLTYTENISTNLEYIEQTYIPNIYKVHNIDPKGYSTINPIEIGVVDRLLDLNYFKTLMKIDRKARIILRRVNNTEIRYPDYLDNKDIRSLPQNYFGEHSNEYNEQIQEICNNYGVEDEGFSKKKKKNKRASSKKIKTIFILYCFIEFIFILVPFTFVFMYNSECRNLMNLLVHSTERAYYLKSIIKHSSELILNDEKYYTNGEALRLMIDSGDHLRVFIILFTLE</sequence>
<reference evidence="3 4" key="1">
    <citation type="submission" date="2016-08" db="EMBL/GenBank/DDBJ databases">
        <title>A Parts List for Fungal Cellulosomes Revealed by Comparative Genomics.</title>
        <authorList>
            <consortium name="DOE Joint Genome Institute"/>
            <person name="Haitjema C.H."/>
            <person name="Gilmore S.P."/>
            <person name="Henske J.K."/>
            <person name="Solomon K.V."/>
            <person name="De Groot R."/>
            <person name="Kuo A."/>
            <person name="Mondo S.J."/>
            <person name="Salamov A.A."/>
            <person name="Labutti K."/>
            <person name="Zhao Z."/>
            <person name="Chiniquy J."/>
            <person name="Barry K."/>
            <person name="Brewer H.M."/>
            <person name="Purvine S.O."/>
            <person name="Wright A.T."/>
            <person name="Boxma B."/>
            <person name="Van Alen T."/>
            <person name="Hackstein J.H."/>
            <person name="Baker S.E."/>
            <person name="Grigoriev I.V."/>
            <person name="O'Malley M.A."/>
        </authorList>
    </citation>
    <scope>NUCLEOTIDE SEQUENCE [LARGE SCALE GENOMIC DNA]</scope>
    <source>
        <strain evidence="3 4">G1</strain>
    </source>
</reference>
<comment type="caution">
    <text evidence="3">The sequence shown here is derived from an EMBL/GenBank/DDBJ whole genome shotgun (WGS) entry which is preliminary data.</text>
</comment>
<keyword evidence="2" id="KW-0472">Membrane</keyword>
<protein>
    <submittedName>
        <fullName evidence="3">Uncharacterized protein</fullName>
    </submittedName>
</protein>
<feature type="compositionally biased region" description="Acidic residues" evidence="1">
    <location>
        <begin position="1"/>
        <end position="24"/>
    </location>
</feature>
<dbReference type="EMBL" id="MCOG01000121">
    <property type="protein sequence ID" value="ORY42104.1"/>
    <property type="molecule type" value="Genomic_DNA"/>
</dbReference>